<dbReference type="EC" id="4.2.1.96" evidence="4"/>
<dbReference type="KEGG" id="llu:AKJ09_04303"/>
<dbReference type="SUPFAM" id="SSF55248">
    <property type="entry name" value="PCD-like"/>
    <property type="match status" value="1"/>
</dbReference>
<reference evidence="5 6" key="1">
    <citation type="submission" date="2015-08" db="EMBL/GenBank/DDBJ databases">
        <authorList>
            <person name="Babu N.S."/>
            <person name="Beckwith C.J."/>
            <person name="Beseler K.G."/>
            <person name="Brison A."/>
            <person name="Carone J.V."/>
            <person name="Caskin T.P."/>
            <person name="Diamond M."/>
            <person name="Durham M.E."/>
            <person name="Foxe J.M."/>
            <person name="Go M."/>
            <person name="Henderson B.A."/>
            <person name="Jones I.B."/>
            <person name="McGettigan J.A."/>
            <person name="Micheletti S.J."/>
            <person name="Nasrallah M.E."/>
            <person name="Ortiz D."/>
            <person name="Piller C.R."/>
            <person name="Privatt S.R."/>
            <person name="Schneider S.L."/>
            <person name="Sharp S."/>
            <person name="Smith T.C."/>
            <person name="Stanton J.D."/>
            <person name="Ullery H.E."/>
            <person name="Wilson R.J."/>
            <person name="Serrano M.G."/>
            <person name="Buck G."/>
            <person name="Lee V."/>
            <person name="Wang Y."/>
            <person name="Carvalho R."/>
            <person name="Voegtly L."/>
            <person name="Shi R."/>
            <person name="Duckworth R."/>
            <person name="Johnson A."/>
            <person name="Loviza R."/>
            <person name="Walstead R."/>
            <person name="Shah Z."/>
            <person name="Kiflezghi M."/>
            <person name="Wade K."/>
            <person name="Ball S.L."/>
            <person name="Bradley K.W."/>
            <person name="Asai D.J."/>
            <person name="Bowman C.A."/>
            <person name="Russell D.A."/>
            <person name="Pope W.H."/>
            <person name="Jacobs-Sera D."/>
            <person name="Hendrix R.W."/>
            <person name="Hatfull G.F."/>
        </authorList>
    </citation>
    <scope>NUCLEOTIDE SEQUENCE [LARGE SCALE GENOMIC DNA]</scope>
    <source>
        <strain evidence="5 6">DSM 27648</strain>
    </source>
</reference>
<dbReference type="CDD" id="cd00488">
    <property type="entry name" value="PCD_DCoH"/>
    <property type="match status" value="1"/>
</dbReference>
<protein>
    <recommendedName>
        <fullName evidence="4">Putative pterin-4-alpha-carbinolamine dehydratase</fullName>
        <shortName evidence="4">PHS</shortName>
        <ecNumber evidence="4">4.2.1.96</ecNumber>
    </recommendedName>
    <alternativeName>
        <fullName evidence="4">4-alpha-hydroxy-tetrahydropterin dehydratase</fullName>
    </alternativeName>
    <alternativeName>
        <fullName evidence="4">Pterin carbinolamine dehydratase</fullName>
        <shortName evidence="4">PCD</shortName>
    </alternativeName>
</protein>
<dbReference type="Proteomes" id="UP000064967">
    <property type="component" value="Chromosome"/>
</dbReference>
<keyword evidence="6" id="KW-1185">Reference proteome</keyword>
<dbReference type="PANTHER" id="PTHR12599:SF0">
    <property type="entry name" value="PTERIN-4-ALPHA-CARBINOLAMINE DEHYDRATASE"/>
    <property type="match status" value="1"/>
</dbReference>
<organism evidence="5 6">
    <name type="scientific">Labilithrix luteola</name>
    <dbReference type="NCBI Taxonomy" id="1391654"/>
    <lineage>
        <taxon>Bacteria</taxon>
        <taxon>Pseudomonadati</taxon>
        <taxon>Myxococcota</taxon>
        <taxon>Polyangia</taxon>
        <taxon>Polyangiales</taxon>
        <taxon>Labilitrichaceae</taxon>
        <taxon>Labilithrix</taxon>
    </lineage>
</organism>
<dbReference type="Gene3D" id="3.30.1360.20">
    <property type="entry name" value="Transcriptional coactivator/pterin dehydratase"/>
    <property type="match status" value="1"/>
</dbReference>
<evidence type="ECO:0000256" key="4">
    <source>
        <dbReference type="HAMAP-Rule" id="MF_00434"/>
    </source>
</evidence>
<evidence type="ECO:0000313" key="6">
    <source>
        <dbReference type="Proteomes" id="UP000064967"/>
    </source>
</evidence>
<dbReference type="Pfam" id="PF01329">
    <property type="entry name" value="Pterin_4a"/>
    <property type="match status" value="1"/>
</dbReference>
<gene>
    <name evidence="5" type="ORF">AKJ09_04303</name>
</gene>
<dbReference type="HAMAP" id="MF_00434">
    <property type="entry name" value="Pterin_4_alpha"/>
    <property type="match status" value="1"/>
</dbReference>
<comment type="similarity">
    <text evidence="2 4">Belongs to the pterin-4-alpha-carbinolamine dehydratase family.</text>
</comment>
<dbReference type="STRING" id="1391654.AKJ09_04303"/>
<proteinExistence type="inferred from homology"/>
<dbReference type="GO" id="GO:0008124">
    <property type="term" value="F:4-alpha-hydroxytetrahydrobiopterin dehydratase activity"/>
    <property type="evidence" value="ECO:0007669"/>
    <property type="project" value="UniProtKB-UniRule"/>
</dbReference>
<dbReference type="GO" id="GO:0006729">
    <property type="term" value="P:tetrahydrobiopterin biosynthetic process"/>
    <property type="evidence" value="ECO:0007669"/>
    <property type="project" value="InterPro"/>
</dbReference>
<name>A0A0K1PWX6_9BACT</name>
<evidence type="ECO:0000313" key="5">
    <source>
        <dbReference type="EMBL" id="AKU97639.1"/>
    </source>
</evidence>
<keyword evidence="3 4" id="KW-0456">Lyase</keyword>
<evidence type="ECO:0000256" key="3">
    <source>
        <dbReference type="ARBA" id="ARBA00023239"/>
    </source>
</evidence>
<dbReference type="AlphaFoldDB" id="A0A0K1PWX6"/>
<evidence type="ECO:0000256" key="2">
    <source>
        <dbReference type="ARBA" id="ARBA00006472"/>
    </source>
</evidence>
<dbReference type="NCBIfam" id="NF002017">
    <property type="entry name" value="PRK00823.1-2"/>
    <property type="match status" value="1"/>
</dbReference>
<dbReference type="PANTHER" id="PTHR12599">
    <property type="entry name" value="PTERIN-4-ALPHA-CARBINOLAMINE DEHYDRATASE"/>
    <property type="match status" value="1"/>
</dbReference>
<dbReference type="InterPro" id="IPR001533">
    <property type="entry name" value="Pterin_deHydtase"/>
</dbReference>
<dbReference type="EMBL" id="CP012333">
    <property type="protein sequence ID" value="AKU97639.1"/>
    <property type="molecule type" value="Genomic_DNA"/>
</dbReference>
<comment type="catalytic activity">
    <reaction evidence="1 4">
        <text>(4aS,6R)-4a-hydroxy-L-erythro-5,6,7,8-tetrahydrobiopterin = (6R)-L-erythro-6,7-dihydrobiopterin + H2O</text>
        <dbReference type="Rhea" id="RHEA:11920"/>
        <dbReference type="ChEBI" id="CHEBI:15377"/>
        <dbReference type="ChEBI" id="CHEBI:15642"/>
        <dbReference type="ChEBI" id="CHEBI:43120"/>
        <dbReference type="EC" id="4.2.1.96"/>
    </reaction>
</comment>
<sequence length="107" mass="11335">MGGECAQNPYMARPKALDPAAVDTWLAAHSGWARKGDALVKDFKLADFGAALAFAVRLGMIAEKRDHHPDITIGWGKAHVLWSTHDANGITELDLELAAATDAIAGA</sequence>
<dbReference type="InterPro" id="IPR036428">
    <property type="entry name" value="PCD_sf"/>
</dbReference>
<accession>A0A0K1PWX6</accession>
<evidence type="ECO:0000256" key="1">
    <source>
        <dbReference type="ARBA" id="ARBA00001554"/>
    </source>
</evidence>